<feature type="transmembrane region" description="Helical" evidence="7">
    <location>
        <begin position="53"/>
        <end position="70"/>
    </location>
</feature>
<dbReference type="PANTHER" id="PTHR45724">
    <property type="entry name" value="AQUAPORIN NIP2-1"/>
    <property type="match status" value="1"/>
</dbReference>
<comment type="caution">
    <text evidence="8">The sequence shown here is derived from an EMBL/GenBank/DDBJ whole genome shotgun (WGS) entry which is preliminary data.</text>
</comment>
<dbReference type="SUPFAM" id="SSF81338">
    <property type="entry name" value="Aquaporin-like"/>
    <property type="match status" value="1"/>
</dbReference>
<keyword evidence="3 6" id="KW-0812">Transmembrane</keyword>
<organism evidence="8 9">
    <name type="scientific">Candidatus Accumulibacter phosphatis</name>
    <dbReference type="NCBI Taxonomy" id="327160"/>
    <lineage>
        <taxon>Bacteria</taxon>
        <taxon>Pseudomonadati</taxon>
        <taxon>Pseudomonadota</taxon>
        <taxon>Betaproteobacteria</taxon>
        <taxon>Candidatus Accumulibacter</taxon>
    </lineage>
</organism>
<dbReference type="GO" id="GO:0015267">
    <property type="term" value="F:channel activity"/>
    <property type="evidence" value="ECO:0007669"/>
    <property type="project" value="InterPro"/>
</dbReference>
<dbReference type="InterPro" id="IPR000425">
    <property type="entry name" value="MIP"/>
</dbReference>
<keyword evidence="2 6" id="KW-0813">Transport</keyword>
<evidence type="ECO:0000256" key="6">
    <source>
        <dbReference type="RuleBase" id="RU000477"/>
    </source>
</evidence>
<feature type="transmembrane region" description="Helical" evidence="7">
    <location>
        <begin position="97"/>
        <end position="121"/>
    </location>
</feature>
<proteinExistence type="inferred from homology"/>
<evidence type="ECO:0000256" key="1">
    <source>
        <dbReference type="ARBA" id="ARBA00004141"/>
    </source>
</evidence>
<evidence type="ECO:0000313" key="9">
    <source>
        <dbReference type="Proteomes" id="UP000020077"/>
    </source>
</evidence>
<dbReference type="InterPro" id="IPR034294">
    <property type="entry name" value="Aquaporin_transptr"/>
</dbReference>
<evidence type="ECO:0000256" key="2">
    <source>
        <dbReference type="ARBA" id="ARBA00022448"/>
    </source>
</evidence>
<dbReference type="Pfam" id="PF00230">
    <property type="entry name" value="MIP"/>
    <property type="match status" value="1"/>
</dbReference>
<gene>
    <name evidence="8" type="primary">aqpZ</name>
    <name evidence="8" type="ORF">AW09_000259</name>
</gene>
<evidence type="ECO:0000313" key="8">
    <source>
        <dbReference type="EMBL" id="KFB74440.1"/>
    </source>
</evidence>
<dbReference type="InterPro" id="IPR022357">
    <property type="entry name" value="MIP_CS"/>
</dbReference>
<sequence>MCHALRQHWPEYLIEAAGLGLFMISACLVVALIEYPASPLPQLIGDPALRRVLIGIAMGLTAITLIYSPWGKRSGAHLNPAVTLTFFRLGKIEPWDALFYVLFQFVGGVTGMAVAALLLHAPVLSHPAVNFVATLPGEQGAAVAFVAEAAISFGLMLTVLFVSNSPRTNRYTGLVAGALVALYITLEAPLSGMSMNPARSFASALSAQQWTAIWIYFTAPLLGMLGAAAVYVRLKGAAAVLCCKLHHENGQRCIFRCRYGAQTTGDQEP</sequence>
<evidence type="ECO:0000256" key="7">
    <source>
        <dbReference type="SAM" id="Phobius"/>
    </source>
</evidence>
<reference evidence="8 9" key="1">
    <citation type="submission" date="2014-02" db="EMBL/GenBank/DDBJ databases">
        <title>Expanding our view of genomic diversity in Candidatus Accumulibacter clades.</title>
        <authorList>
            <person name="Skennerton C.T."/>
            <person name="Barr J.J."/>
            <person name="Slater F.R."/>
            <person name="Bond P.L."/>
            <person name="Tyson G.W."/>
        </authorList>
    </citation>
    <scope>NUCLEOTIDE SEQUENCE [LARGE SCALE GENOMIC DNA]</scope>
    <source>
        <strain evidence="9">BA-91</strain>
    </source>
</reference>
<keyword evidence="4 7" id="KW-1133">Transmembrane helix</keyword>
<keyword evidence="5 7" id="KW-0472">Membrane</keyword>
<dbReference type="EMBL" id="JDVG02000035">
    <property type="protein sequence ID" value="KFB74440.1"/>
    <property type="molecule type" value="Genomic_DNA"/>
</dbReference>
<dbReference type="InterPro" id="IPR023271">
    <property type="entry name" value="Aquaporin-like"/>
</dbReference>
<dbReference type="PRINTS" id="PR00783">
    <property type="entry name" value="MINTRINSICP"/>
</dbReference>
<evidence type="ECO:0000256" key="3">
    <source>
        <dbReference type="ARBA" id="ARBA00022692"/>
    </source>
</evidence>
<dbReference type="Proteomes" id="UP000020077">
    <property type="component" value="Unassembled WGS sequence"/>
</dbReference>
<feature type="transmembrane region" description="Helical" evidence="7">
    <location>
        <begin position="174"/>
        <end position="193"/>
    </location>
</feature>
<comment type="subcellular location">
    <subcellularLocation>
        <location evidence="1">Membrane</location>
        <topology evidence="1">Multi-pass membrane protein</topology>
    </subcellularLocation>
</comment>
<feature type="transmembrane region" description="Helical" evidence="7">
    <location>
        <begin position="141"/>
        <end position="162"/>
    </location>
</feature>
<evidence type="ECO:0000256" key="5">
    <source>
        <dbReference type="ARBA" id="ARBA00023136"/>
    </source>
</evidence>
<dbReference type="GO" id="GO:0016020">
    <property type="term" value="C:membrane"/>
    <property type="evidence" value="ECO:0007669"/>
    <property type="project" value="UniProtKB-SubCell"/>
</dbReference>
<evidence type="ECO:0000256" key="4">
    <source>
        <dbReference type="ARBA" id="ARBA00022989"/>
    </source>
</evidence>
<accession>A0A080M281</accession>
<dbReference type="PANTHER" id="PTHR45724:SF13">
    <property type="entry name" value="AQUAPORIN NIP1-1-RELATED"/>
    <property type="match status" value="1"/>
</dbReference>
<feature type="transmembrane region" description="Helical" evidence="7">
    <location>
        <begin position="12"/>
        <end position="33"/>
    </location>
</feature>
<dbReference type="Gene3D" id="1.20.1080.10">
    <property type="entry name" value="Glycerol uptake facilitator protein"/>
    <property type="match status" value="1"/>
</dbReference>
<feature type="transmembrane region" description="Helical" evidence="7">
    <location>
        <begin position="213"/>
        <end position="234"/>
    </location>
</feature>
<name>A0A080M281_9PROT</name>
<dbReference type="PROSITE" id="PS00221">
    <property type="entry name" value="MIP"/>
    <property type="match status" value="1"/>
</dbReference>
<comment type="similarity">
    <text evidence="6">Belongs to the MIP/aquaporin (TC 1.A.8) family.</text>
</comment>
<protein>
    <submittedName>
        <fullName evidence="8">Bacterial nodulin-like intrinsic protein</fullName>
    </submittedName>
</protein>
<dbReference type="AlphaFoldDB" id="A0A080M281"/>
<dbReference type="PROSITE" id="PS51257">
    <property type="entry name" value="PROKAR_LIPOPROTEIN"/>
    <property type="match status" value="1"/>
</dbReference>